<evidence type="ECO:0000256" key="2">
    <source>
        <dbReference type="ARBA" id="ARBA00004496"/>
    </source>
</evidence>
<comment type="subcellular location">
    <subcellularLocation>
        <location evidence="2">Cytoplasm</location>
    </subcellularLocation>
</comment>
<keyword evidence="11" id="KW-0804">Transcription</keyword>
<gene>
    <name evidence="13" type="ORF">H9652_04235</name>
</gene>
<name>A0ABR8RPC5_9CELL</name>
<evidence type="ECO:0000256" key="6">
    <source>
        <dbReference type="ARBA" id="ARBA00023004"/>
    </source>
</evidence>
<keyword evidence="14" id="KW-1185">Reference proteome</keyword>
<comment type="similarity">
    <text evidence="3">Belongs to the WhiB family.</text>
</comment>
<accession>A0ABR8RPC5</accession>
<evidence type="ECO:0000256" key="8">
    <source>
        <dbReference type="ARBA" id="ARBA00023015"/>
    </source>
</evidence>
<dbReference type="Pfam" id="PF02467">
    <property type="entry name" value="Whib"/>
    <property type="match status" value="1"/>
</dbReference>
<evidence type="ECO:0000256" key="10">
    <source>
        <dbReference type="ARBA" id="ARBA00023157"/>
    </source>
</evidence>
<keyword evidence="9" id="KW-0238">DNA-binding</keyword>
<dbReference type="PANTHER" id="PTHR38839">
    <property type="entry name" value="TRANSCRIPTIONAL REGULATOR WHID-RELATED"/>
    <property type="match status" value="1"/>
</dbReference>
<dbReference type="Proteomes" id="UP000641803">
    <property type="component" value="Unassembled WGS sequence"/>
</dbReference>
<dbReference type="InterPro" id="IPR003482">
    <property type="entry name" value="Whib"/>
</dbReference>
<keyword evidence="8" id="KW-0805">Transcription regulation</keyword>
<keyword evidence="10" id="KW-1015">Disulfide bond</keyword>
<comment type="cofactor">
    <cofactor evidence="1">
        <name>[4Fe-4S] cluster</name>
        <dbReference type="ChEBI" id="CHEBI:49883"/>
    </cofactor>
</comment>
<dbReference type="InterPro" id="IPR034768">
    <property type="entry name" value="4FE4S_WBL"/>
</dbReference>
<protein>
    <submittedName>
        <fullName evidence="13">WhiB family transcriptional regulator</fullName>
    </submittedName>
</protein>
<keyword evidence="6" id="KW-0408">Iron</keyword>
<evidence type="ECO:0000256" key="7">
    <source>
        <dbReference type="ARBA" id="ARBA00023014"/>
    </source>
</evidence>
<evidence type="ECO:0000256" key="5">
    <source>
        <dbReference type="ARBA" id="ARBA00022723"/>
    </source>
</evidence>
<keyword evidence="7" id="KW-0411">Iron-sulfur</keyword>
<keyword evidence="5" id="KW-0479">Metal-binding</keyword>
<evidence type="ECO:0000259" key="12">
    <source>
        <dbReference type="PROSITE" id="PS51674"/>
    </source>
</evidence>
<evidence type="ECO:0000256" key="9">
    <source>
        <dbReference type="ARBA" id="ARBA00023125"/>
    </source>
</evidence>
<dbReference type="EMBL" id="JACSQQ010000005">
    <property type="protein sequence ID" value="MBD7949618.1"/>
    <property type="molecule type" value="Genomic_DNA"/>
</dbReference>
<evidence type="ECO:0000256" key="11">
    <source>
        <dbReference type="ARBA" id="ARBA00023163"/>
    </source>
</evidence>
<evidence type="ECO:0000256" key="3">
    <source>
        <dbReference type="ARBA" id="ARBA00006597"/>
    </source>
</evidence>
<reference evidence="13 14" key="1">
    <citation type="submission" date="2020-08" db="EMBL/GenBank/DDBJ databases">
        <title>A Genomic Blueprint of the Chicken Gut Microbiome.</title>
        <authorList>
            <person name="Gilroy R."/>
            <person name="Ravi A."/>
            <person name="Getino M."/>
            <person name="Pursley I."/>
            <person name="Horton D.L."/>
            <person name="Alikhan N.-F."/>
            <person name="Baker D."/>
            <person name="Gharbi K."/>
            <person name="Hall N."/>
            <person name="Watson M."/>
            <person name="Adriaenssens E.M."/>
            <person name="Foster-Nyarko E."/>
            <person name="Jarju S."/>
            <person name="Secka A."/>
            <person name="Antonio M."/>
            <person name="Oren A."/>
            <person name="Chaudhuri R."/>
            <person name="La Ragione R.M."/>
            <person name="Hildebrand F."/>
            <person name="Pallen M.J."/>
        </authorList>
    </citation>
    <scope>NUCLEOTIDE SEQUENCE [LARGE SCALE GENOMIC DNA]</scope>
    <source>
        <strain evidence="13 14">Sa4CUA1</strain>
    </source>
</reference>
<keyword evidence="4" id="KW-0004">4Fe-4S</keyword>
<proteinExistence type="inferred from homology"/>
<sequence length="100" mass="11113">MTRPTNGLAAREPEDWRLDAECRDWDHELQGDPWHPNSDLPGAYDDARKICNGCPVAALCLQAAFDTESRSDAAIRYGMFGGKTPAERAAVLRKQRRLAA</sequence>
<evidence type="ECO:0000313" key="14">
    <source>
        <dbReference type="Proteomes" id="UP000641803"/>
    </source>
</evidence>
<comment type="caution">
    <text evidence="13">The sequence shown here is derived from an EMBL/GenBank/DDBJ whole genome shotgun (WGS) entry which is preliminary data.</text>
</comment>
<dbReference type="PROSITE" id="PS51674">
    <property type="entry name" value="4FE4S_WBL"/>
    <property type="match status" value="1"/>
</dbReference>
<organism evidence="13 14">
    <name type="scientific">Oerskovia rustica</name>
    <dbReference type="NCBI Taxonomy" id="2762237"/>
    <lineage>
        <taxon>Bacteria</taxon>
        <taxon>Bacillati</taxon>
        <taxon>Actinomycetota</taxon>
        <taxon>Actinomycetes</taxon>
        <taxon>Micrococcales</taxon>
        <taxon>Cellulomonadaceae</taxon>
        <taxon>Oerskovia</taxon>
    </lineage>
</organism>
<feature type="domain" description="4Fe-4S Wbl-type" evidence="12">
    <location>
        <begin position="21"/>
        <end position="90"/>
    </location>
</feature>
<evidence type="ECO:0000256" key="4">
    <source>
        <dbReference type="ARBA" id="ARBA00022485"/>
    </source>
</evidence>
<evidence type="ECO:0000256" key="1">
    <source>
        <dbReference type="ARBA" id="ARBA00001966"/>
    </source>
</evidence>
<evidence type="ECO:0000313" key="13">
    <source>
        <dbReference type="EMBL" id="MBD7949618.1"/>
    </source>
</evidence>